<dbReference type="EMBL" id="PYAS01000011">
    <property type="protein sequence ID" value="PSL25705.1"/>
    <property type="molecule type" value="Genomic_DNA"/>
</dbReference>
<reference evidence="2 3" key="1">
    <citation type="submission" date="2018-03" db="EMBL/GenBank/DDBJ databases">
        <title>Genomic Encyclopedia of Archaeal and Bacterial Type Strains, Phase II (KMG-II): from individual species to whole genera.</title>
        <authorList>
            <person name="Goeker M."/>
        </authorList>
    </citation>
    <scope>NUCLEOTIDE SEQUENCE [LARGE SCALE GENOMIC DNA]</scope>
    <source>
        <strain evidence="2 3">DSM 29057</strain>
    </source>
</reference>
<keyword evidence="1" id="KW-0472">Membrane</keyword>
<name>A0A2P8FVP6_9BACT</name>
<organism evidence="2 3">
    <name type="scientific">Dyadobacter jiangsuensis</name>
    <dbReference type="NCBI Taxonomy" id="1591085"/>
    <lineage>
        <taxon>Bacteria</taxon>
        <taxon>Pseudomonadati</taxon>
        <taxon>Bacteroidota</taxon>
        <taxon>Cytophagia</taxon>
        <taxon>Cytophagales</taxon>
        <taxon>Spirosomataceae</taxon>
        <taxon>Dyadobacter</taxon>
    </lineage>
</organism>
<keyword evidence="3" id="KW-1185">Reference proteome</keyword>
<proteinExistence type="predicted"/>
<keyword evidence="1" id="KW-1133">Transmembrane helix</keyword>
<dbReference type="AlphaFoldDB" id="A0A2P8FVP6"/>
<sequence>MLIKQYVSYVEIQECIGKKGLLKNVFGHLPNEAFFTVMLAVLVAVGSVAYSLGQKEGRLAGAFEIRTKQIKIDSLAKLNEELNSRIAYFQLQEQLWQRRKLKDEGAGATPTQK</sequence>
<evidence type="ECO:0000313" key="3">
    <source>
        <dbReference type="Proteomes" id="UP000241964"/>
    </source>
</evidence>
<dbReference type="Proteomes" id="UP000241964">
    <property type="component" value="Unassembled WGS sequence"/>
</dbReference>
<feature type="transmembrane region" description="Helical" evidence="1">
    <location>
        <begin position="33"/>
        <end position="52"/>
    </location>
</feature>
<dbReference type="RefSeq" id="WP_106597601.1">
    <property type="nucleotide sequence ID" value="NZ_PYAS01000011.1"/>
</dbReference>
<protein>
    <submittedName>
        <fullName evidence="2">Uncharacterized protein</fullName>
    </submittedName>
</protein>
<accession>A0A2P8FVP6</accession>
<comment type="caution">
    <text evidence="2">The sequence shown here is derived from an EMBL/GenBank/DDBJ whole genome shotgun (WGS) entry which is preliminary data.</text>
</comment>
<gene>
    <name evidence="2" type="ORF">CLV60_111156</name>
</gene>
<evidence type="ECO:0000256" key="1">
    <source>
        <dbReference type="SAM" id="Phobius"/>
    </source>
</evidence>
<keyword evidence="1" id="KW-0812">Transmembrane</keyword>
<evidence type="ECO:0000313" key="2">
    <source>
        <dbReference type="EMBL" id="PSL25705.1"/>
    </source>
</evidence>